<name>A0A6N2CFN4_SOLCI</name>
<evidence type="ECO:0000256" key="1">
    <source>
        <dbReference type="SAM" id="MobiDB-lite"/>
    </source>
</evidence>
<evidence type="ECO:0008006" key="3">
    <source>
        <dbReference type="Google" id="ProtNLM"/>
    </source>
</evidence>
<accession>A0A6N2CFN4</accession>
<dbReference type="EMBL" id="RXGB01000328">
    <property type="protein sequence ID" value="TMX03944.1"/>
    <property type="molecule type" value="Genomic_DNA"/>
</dbReference>
<feature type="region of interest" description="Disordered" evidence="1">
    <location>
        <begin position="233"/>
        <end position="332"/>
    </location>
</feature>
<feature type="compositionally biased region" description="Basic and acidic residues" evidence="1">
    <location>
        <begin position="233"/>
        <end position="244"/>
    </location>
</feature>
<dbReference type="PROSITE" id="PS51257">
    <property type="entry name" value="PROKAR_LIPOPROTEIN"/>
    <property type="match status" value="1"/>
</dbReference>
<feature type="region of interest" description="Disordered" evidence="1">
    <location>
        <begin position="59"/>
        <end position="83"/>
    </location>
</feature>
<dbReference type="AlphaFoldDB" id="A0A6N2CFN4"/>
<protein>
    <recommendedName>
        <fullName evidence="3">Retrotransposon gag domain-containing protein</fullName>
    </recommendedName>
</protein>
<feature type="compositionally biased region" description="Polar residues" evidence="1">
    <location>
        <begin position="260"/>
        <end position="285"/>
    </location>
</feature>
<sequence>MDKRLLDDRSFTLFSILMSCLRGMNTRGSNARREEGGVANERIPPRVDQVPIVGLEEENEEVPLQEPKVPPEPKESQVPQVPPMPQDPFVDGDMTNEELRAFLINLIQFMTAQSHVVNNHFIAQANQGDRPQPDASTPASRIRDFMRMNPPTFHGTKVDEDPQGLIDEVFNMVDAMGVTPMKESIVSRLPTQRCGSSLMVEKQYSTTMLLNYMDISRLMVYAQQIEETKIRYIRQEGKRPRSDDSTNQNPKNRFYHHDSSMGNQDRIPNNSSQGSVHSFEITSRPTCGMQHWPQDEGLPYMKARGKDINQASLDPNAPKKNPSNGMGAMNDN</sequence>
<comment type="caution">
    <text evidence="2">The sequence shown here is derived from an EMBL/GenBank/DDBJ whole genome shotgun (WGS) entry which is preliminary data.</text>
</comment>
<gene>
    <name evidence="2" type="ORF">EJD97_012850</name>
</gene>
<organism evidence="2">
    <name type="scientific">Solanum chilense</name>
    <name type="common">Tomato</name>
    <name type="synonym">Lycopersicon chilense</name>
    <dbReference type="NCBI Taxonomy" id="4083"/>
    <lineage>
        <taxon>Eukaryota</taxon>
        <taxon>Viridiplantae</taxon>
        <taxon>Streptophyta</taxon>
        <taxon>Embryophyta</taxon>
        <taxon>Tracheophyta</taxon>
        <taxon>Spermatophyta</taxon>
        <taxon>Magnoliopsida</taxon>
        <taxon>eudicotyledons</taxon>
        <taxon>Gunneridae</taxon>
        <taxon>Pentapetalae</taxon>
        <taxon>asterids</taxon>
        <taxon>lamiids</taxon>
        <taxon>Solanales</taxon>
        <taxon>Solanaceae</taxon>
        <taxon>Solanoideae</taxon>
        <taxon>Solaneae</taxon>
        <taxon>Solanum</taxon>
        <taxon>Solanum subgen. Lycopersicon</taxon>
    </lineage>
</organism>
<proteinExistence type="predicted"/>
<reference evidence="2" key="1">
    <citation type="submission" date="2019-05" db="EMBL/GenBank/DDBJ databases">
        <title>The de novo reference genome and transcriptome assemblies of the wild tomato species Solanum chilense.</title>
        <authorList>
            <person name="Stam R."/>
            <person name="Nosenko T."/>
            <person name="Hoerger A.C."/>
            <person name="Stephan W."/>
            <person name="Seidel M.A."/>
            <person name="Kuhn J.M.M."/>
            <person name="Haberer G."/>
            <person name="Tellier A."/>
        </authorList>
    </citation>
    <scope>NUCLEOTIDE SEQUENCE</scope>
    <source>
        <tissue evidence="2">Mature leaves</tissue>
    </source>
</reference>
<evidence type="ECO:0000313" key="2">
    <source>
        <dbReference type="EMBL" id="TMX03944.1"/>
    </source>
</evidence>